<evidence type="ECO:0000313" key="1">
    <source>
        <dbReference type="EMBL" id="CRI34745.1"/>
    </source>
</evidence>
<dbReference type="Pfam" id="PF08966">
    <property type="entry name" value="DUF1882"/>
    <property type="match status" value="1"/>
</dbReference>
<reference evidence="2" key="1">
    <citation type="submission" date="2014-12" db="EMBL/GenBank/DDBJ databases">
        <authorList>
            <person name="Smet A."/>
        </authorList>
    </citation>
    <scope>NUCLEOTIDE SEQUENCE [LARGE SCALE GENOMIC DNA]</scope>
</reference>
<dbReference type="OrthoDB" id="5372715at2"/>
<sequence length="180" mass="21126">MVEMDLKLIKMQTSFYYTLKPGLGCRISHMGRCFYDKFEKVQAPLTSIVIQKHWKKEFTAAHALLLPNNKVENIVFDYNGRNPERFYHKAQLLLREEGFMNFTAYESKTPGHLHLYIHKGHTELSEAYLLARTLSMKLAQKLPNEWRTFPNSDLPADFNILVLPYEVYAKERGASWARHM</sequence>
<name>A0A0K2XPD0_HELHE</name>
<accession>A0A0K2XPD0</accession>
<dbReference type="AlphaFoldDB" id="A0A0K2XPD0"/>
<dbReference type="Proteomes" id="UP000046090">
    <property type="component" value="Unassembled WGS sequence"/>
</dbReference>
<evidence type="ECO:0000313" key="2">
    <source>
        <dbReference type="Proteomes" id="UP000046090"/>
    </source>
</evidence>
<dbReference type="Gene3D" id="3.90.920.20">
    <property type="entry name" value="HP0184-like"/>
    <property type="match status" value="1"/>
</dbReference>
<dbReference type="STRING" id="1216962.BN341_14380"/>
<keyword evidence="2" id="KW-1185">Reference proteome</keyword>
<dbReference type="GeneID" id="76197262"/>
<dbReference type="InterPro" id="IPR044919">
    <property type="entry name" value="HP0184-like_sf"/>
</dbReference>
<dbReference type="EMBL" id="CDMK01000002">
    <property type="protein sequence ID" value="CRI34745.1"/>
    <property type="molecule type" value="Genomic_DNA"/>
</dbReference>
<dbReference type="RefSeq" id="WP_015107183.1">
    <property type="nucleotide sequence ID" value="NZ_AP026684.1"/>
</dbReference>
<proteinExistence type="predicted"/>
<dbReference type="SUPFAM" id="SSF56747">
    <property type="entry name" value="Prim-pol domain"/>
    <property type="match status" value="1"/>
</dbReference>
<dbReference type="InterPro" id="IPR015061">
    <property type="entry name" value="DUF1882"/>
</dbReference>
<gene>
    <name evidence="1" type="ORF">HHE01_05460</name>
</gene>
<organism evidence="1 2">
    <name type="scientific">Helicobacter heilmannii</name>
    <dbReference type="NCBI Taxonomy" id="35817"/>
    <lineage>
        <taxon>Bacteria</taxon>
        <taxon>Pseudomonadati</taxon>
        <taxon>Campylobacterota</taxon>
        <taxon>Epsilonproteobacteria</taxon>
        <taxon>Campylobacterales</taxon>
        <taxon>Helicobacteraceae</taxon>
        <taxon>Helicobacter</taxon>
    </lineage>
</organism>
<protein>
    <submittedName>
        <fullName evidence="1">Uncharacterized protein</fullName>
    </submittedName>
</protein>